<dbReference type="PANTHER" id="PTHR47683">
    <property type="entry name" value="PSEUDOURIDINE SYNTHASE FAMILY PROTEIN-RELATED"/>
    <property type="match status" value="1"/>
</dbReference>
<evidence type="ECO:0000256" key="2">
    <source>
        <dbReference type="ARBA" id="ARBA00022884"/>
    </source>
</evidence>
<dbReference type="InterPro" id="IPR018496">
    <property type="entry name" value="PsdUridine_synth_RsuA/RluB_CS"/>
</dbReference>
<organism evidence="7 8">
    <name type="scientific">Fodinisporobacter ferrooxydans</name>
    <dbReference type="NCBI Taxonomy" id="2901836"/>
    <lineage>
        <taxon>Bacteria</taxon>
        <taxon>Bacillati</taxon>
        <taxon>Bacillota</taxon>
        <taxon>Bacilli</taxon>
        <taxon>Bacillales</taxon>
        <taxon>Alicyclobacillaceae</taxon>
        <taxon>Fodinisporobacter</taxon>
    </lineage>
</organism>
<dbReference type="EC" id="5.4.99.-" evidence="5"/>
<dbReference type="InterPro" id="IPR002942">
    <property type="entry name" value="S4_RNA-bd"/>
</dbReference>
<dbReference type="SUPFAM" id="SSF55120">
    <property type="entry name" value="Pseudouridine synthase"/>
    <property type="match status" value="1"/>
</dbReference>
<gene>
    <name evidence="7" type="ORF">LSG31_00065</name>
</gene>
<dbReference type="InterPro" id="IPR042092">
    <property type="entry name" value="PsdUridine_s_RsuA/RluB/E/F_cat"/>
</dbReference>
<dbReference type="CDD" id="cd02553">
    <property type="entry name" value="PseudoU_synth_RsuA"/>
    <property type="match status" value="1"/>
</dbReference>
<evidence type="ECO:0000256" key="5">
    <source>
        <dbReference type="RuleBase" id="RU003887"/>
    </source>
</evidence>
<dbReference type="Gene3D" id="3.10.290.10">
    <property type="entry name" value="RNA-binding S4 domain"/>
    <property type="match status" value="1"/>
</dbReference>
<evidence type="ECO:0000256" key="4">
    <source>
        <dbReference type="PROSITE-ProRule" id="PRU00182"/>
    </source>
</evidence>
<name>A0ABY4CRK9_9BACL</name>
<dbReference type="SUPFAM" id="SSF55174">
    <property type="entry name" value="Alpha-L RNA-binding motif"/>
    <property type="match status" value="1"/>
</dbReference>
<reference evidence="7" key="1">
    <citation type="submission" date="2021-12" db="EMBL/GenBank/DDBJ databases">
        <title>Alicyclobacillaceae gen. nov., sp. nov., isolated from chalcocite enrichment system.</title>
        <authorList>
            <person name="Jiang Z."/>
        </authorList>
    </citation>
    <scope>NUCLEOTIDE SEQUENCE</scope>
    <source>
        <strain evidence="7">MYW30-H2</strain>
    </source>
</reference>
<protein>
    <recommendedName>
        <fullName evidence="5">Pseudouridine synthase</fullName>
        <ecNumber evidence="5">5.4.99.-</ecNumber>
    </recommendedName>
</protein>
<evidence type="ECO:0000256" key="1">
    <source>
        <dbReference type="ARBA" id="ARBA00008348"/>
    </source>
</evidence>
<dbReference type="EMBL" id="CP089291">
    <property type="protein sequence ID" value="UOF92964.1"/>
    <property type="molecule type" value="Genomic_DNA"/>
</dbReference>
<dbReference type="InterPro" id="IPR036986">
    <property type="entry name" value="S4_RNA-bd_sf"/>
</dbReference>
<dbReference type="InterPro" id="IPR020094">
    <property type="entry name" value="TruA/RsuA/RluB/E/F_N"/>
</dbReference>
<dbReference type="InterPro" id="IPR050343">
    <property type="entry name" value="RsuA_PseudoU_synthase"/>
</dbReference>
<dbReference type="PANTHER" id="PTHR47683:SF4">
    <property type="entry name" value="PSEUDOURIDINE SYNTHASE"/>
    <property type="match status" value="1"/>
</dbReference>
<dbReference type="PROSITE" id="PS50889">
    <property type="entry name" value="S4"/>
    <property type="match status" value="1"/>
</dbReference>
<dbReference type="Gene3D" id="3.30.70.580">
    <property type="entry name" value="Pseudouridine synthase I, catalytic domain, N-terminal subdomain"/>
    <property type="match status" value="1"/>
</dbReference>
<evidence type="ECO:0000313" key="8">
    <source>
        <dbReference type="Proteomes" id="UP000830167"/>
    </source>
</evidence>
<dbReference type="RefSeq" id="WP_347439590.1">
    <property type="nucleotide sequence ID" value="NZ_CP089291.1"/>
</dbReference>
<keyword evidence="2 4" id="KW-0694">RNA-binding</keyword>
<dbReference type="PROSITE" id="PS01149">
    <property type="entry name" value="PSI_RSU"/>
    <property type="match status" value="1"/>
</dbReference>
<dbReference type="InterPro" id="IPR000748">
    <property type="entry name" value="PsdUridine_synth_RsuA/RluB/E/F"/>
</dbReference>
<feature type="domain" description="RNA-binding S4" evidence="6">
    <location>
        <begin position="1"/>
        <end position="61"/>
    </location>
</feature>
<dbReference type="Gene3D" id="3.30.70.1560">
    <property type="entry name" value="Alpha-L RNA-binding motif"/>
    <property type="match status" value="1"/>
</dbReference>
<dbReference type="Pfam" id="PF01479">
    <property type="entry name" value="S4"/>
    <property type="match status" value="1"/>
</dbReference>
<sequence>MRLDKLLAHMGIGSRKDIKKLCKEDRVLVNGSAVRDSGMIVHPYMDQIVVDGDRVKYREYIYLMMNKPQGVISATEDRKFKTVIDLLHPEHQNFQPFPVGRLDIDTEGFLLLTNDGQLAHHLLSPRKHVPKTYYAKIQGQVTQTDVDSFAQGVVLEDGYHTLPGQLEIQKSDAESEILLTIYEGKFHQVKRMFAAVGKRVTFLKRIRFASLPLDESLQLGEYRELTEQELASLTTENDENIV</sequence>
<dbReference type="InterPro" id="IPR020103">
    <property type="entry name" value="PsdUridine_synth_cat_dom_sf"/>
</dbReference>
<accession>A0ABY4CRK9</accession>
<evidence type="ECO:0000259" key="6">
    <source>
        <dbReference type="SMART" id="SM00363"/>
    </source>
</evidence>
<proteinExistence type="inferred from homology"/>
<comment type="similarity">
    <text evidence="1 5">Belongs to the pseudouridine synthase RsuA family.</text>
</comment>
<dbReference type="NCBIfam" id="TIGR00093">
    <property type="entry name" value="pseudouridine synthase"/>
    <property type="match status" value="1"/>
</dbReference>
<evidence type="ECO:0000313" key="7">
    <source>
        <dbReference type="EMBL" id="UOF92964.1"/>
    </source>
</evidence>
<dbReference type="CDD" id="cd00165">
    <property type="entry name" value="S4"/>
    <property type="match status" value="1"/>
</dbReference>
<keyword evidence="3 5" id="KW-0413">Isomerase</keyword>
<dbReference type="Pfam" id="PF00849">
    <property type="entry name" value="PseudoU_synth_2"/>
    <property type="match status" value="1"/>
</dbReference>
<dbReference type="Proteomes" id="UP000830167">
    <property type="component" value="Chromosome"/>
</dbReference>
<dbReference type="InterPro" id="IPR006145">
    <property type="entry name" value="PsdUridine_synth_RsuA/RluA"/>
</dbReference>
<dbReference type="SMART" id="SM00363">
    <property type="entry name" value="S4"/>
    <property type="match status" value="1"/>
</dbReference>
<keyword evidence="8" id="KW-1185">Reference proteome</keyword>
<evidence type="ECO:0000256" key="3">
    <source>
        <dbReference type="ARBA" id="ARBA00023235"/>
    </source>
</evidence>